<dbReference type="Proteomes" id="UP001379949">
    <property type="component" value="Unassembled WGS sequence"/>
</dbReference>
<dbReference type="EMBL" id="JBAKAR010000016">
    <property type="protein sequence ID" value="MEL0614564.1"/>
    <property type="molecule type" value="Genomic_DNA"/>
</dbReference>
<sequence>MRSLLFATLVFFCGSAIAEEGQVASLLSFEATAARPSTDNDTGSTTSILRTMMEFTTPSNFSMYGGFAFSLGDDPESAIALGGRYYSATPAFQIIPGSPMWSYIGLGVDFFDDNVYYPEAGFRIATSNTSRLDVFVKLLNSSSAKYDQHVMVGAGLTF</sequence>
<evidence type="ECO:0008006" key="4">
    <source>
        <dbReference type="Google" id="ProtNLM"/>
    </source>
</evidence>
<reference evidence="2 3" key="1">
    <citation type="submission" date="2024-02" db="EMBL/GenBank/DDBJ databases">
        <title>Bacteria isolated from the canopy kelp, Nereocystis luetkeana.</title>
        <authorList>
            <person name="Pfister C.A."/>
            <person name="Younker I.T."/>
            <person name="Light S.H."/>
        </authorList>
    </citation>
    <scope>NUCLEOTIDE SEQUENCE [LARGE SCALE GENOMIC DNA]</scope>
    <source>
        <strain evidence="2 3">TI.4.07</strain>
    </source>
</reference>
<accession>A0ABU9GA87</accession>
<evidence type="ECO:0000313" key="2">
    <source>
        <dbReference type="EMBL" id="MEL0614564.1"/>
    </source>
</evidence>
<feature type="chain" id="PRO_5045296073" description="Outer membrane protein beta-barrel domain-containing protein" evidence="1">
    <location>
        <begin position="19"/>
        <end position="158"/>
    </location>
</feature>
<comment type="caution">
    <text evidence="2">The sequence shown here is derived from an EMBL/GenBank/DDBJ whole genome shotgun (WGS) entry which is preliminary data.</text>
</comment>
<evidence type="ECO:0000313" key="3">
    <source>
        <dbReference type="Proteomes" id="UP001379949"/>
    </source>
</evidence>
<gene>
    <name evidence="2" type="ORF">V6242_15520</name>
</gene>
<protein>
    <recommendedName>
        <fullName evidence="4">Outer membrane protein beta-barrel domain-containing protein</fullName>
    </recommendedName>
</protein>
<dbReference type="RefSeq" id="WP_133002688.1">
    <property type="nucleotide sequence ID" value="NZ_BAAAFB010000002.1"/>
</dbReference>
<feature type="signal peptide" evidence="1">
    <location>
        <begin position="1"/>
        <end position="18"/>
    </location>
</feature>
<keyword evidence="3" id="KW-1185">Reference proteome</keyword>
<keyword evidence="1" id="KW-0732">Signal</keyword>
<evidence type="ECO:0000256" key="1">
    <source>
        <dbReference type="SAM" id="SignalP"/>
    </source>
</evidence>
<name>A0ABU9GA87_9GAMM</name>
<organism evidence="2 3">
    <name type="scientific">Marinomonas arenicola</name>
    <dbReference type="NCBI Taxonomy" id="569601"/>
    <lineage>
        <taxon>Bacteria</taxon>
        <taxon>Pseudomonadati</taxon>
        <taxon>Pseudomonadota</taxon>
        <taxon>Gammaproteobacteria</taxon>
        <taxon>Oceanospirillales</taxon>
        <taxon>Oceanospirillaceae</taxon>
        <taxon>Marinomonas</taxon>
    </lineage>
</organism>
<proteinExistence type="predicted"/>